<dbReference type="STRING" id="56857.A0A200PQB8"/>
<evidence type="ECO:0000313" key="3">
    <source>
        <dbReference type="EMBL" id="OVA00411.1"/>
    </source>
</evidence>
<keyword evidence="1" id="KW-0175">Coiled coil</keyword>
<dbReference type="EMBL" id="MVGT01004322">
    <property type="protein sequence ID" value="OVA00411.1"/>
    <property type="molecule type" value="Genomic_DNA"/>
</dbReference>
<dbReference type="InterPro" id="IPR002487">
    <property type="entry name" value="TF_Kbox"/>
</dbReference>
<gene>
    <name evidence="3" type="ORF">BVC80_4339g1</name>
</gene>
<dbReference type="InParanoid" id="A0A200PQB8"/>
<comment type="caution">
    <text evidence="3">The sequence shown here is derived from an EMBL/GenBank/DDBJ whole genome shotgun (WGS) entry which is preliminary data.</text>
</comment>
<evidence type="ECO:0000313" key="4">
    <source>
        <dbReference type="Proteomes" id="UP000195402"/>
    </source>
</evidence>
<dbReference type="Proteomes" id="UP000195402">
    <property type="component" value="Unassembled WGS sequence"/>
</dbReference>
<reference evidence="3 4" key="1">
    <citation type="journal article" date="2017" name="Mol. Plant">
        <title>The Genome of Medicinal Plant Macleaya cordata Provides New Insights into Benzylisoquinoline Alkaloids Metabolism.</title>
        <authorList>
            <person name="Liu X."/>
            <person name="Liu Y."/>
            <person name="Huang P."/>
            <person name="Ma Y."/>
            <person name="Qing Z."/>
            <person name="Tang Q."/>
            <person name="Cao H."/>
            <person name="Cheng P."/>
            <person name="Zheng Y."/>
            <person name="Yuan Z."/>
            <person name="Zhou Y."/>
            <person name="Liu J."/>
            <person name="Tang Z."/>
            <person name="Zhuo Y."/>
            <person name="Zhang Y."/>
            <person name="Yu L."/>
            <person name="Huang J."/>
            <person name="Yang P."/>
            <person name="Peng Q."/>
            <person name="Zhang J."/>
            <person name="Jiang W."/>
            <person name="Zhang Z."/>
            <person name="Lin K."/>
            <person name="Ro D.K."/>
            <person name="Chen X."/>
            <person name="Xiong X."/>
            <person name="Shang Y."/>
            <person name="Huang S."/>
            <person name="Zeng J."/>
        </authorList>
    </citation>
    <scope>NUCLEOTIDE SEQUENCE [LARGE SCALE GENOMIC DNA]</scope>
    <source>
        <strain evidence="4">cv. BLH2017</strain>
        <tissue evidence="3">Root</tissue>
    </source>
</reference>
<protein>
    <submittedName>
        <fullName evidence="3">Transcription factor</fullName>
    </submittedName>
</protein>
<feature type="domain" description="K-box" evidence="2">
    <location>
        <begin position="1"/>
        <end position="66"/>
    </location>
</feature>
<name>A0A200PQB8_MACCD</name>
<dbReference type="PROSITE" id="PS51297">
    <property type="entry name" value="K_BOX"/>
    <property type="match status" value="1"/>
</dbReference>
<evidence type="ECO:0000259" key="2">
    <source>
        <dbReference type="PROSITE" id="PS51297"/>
    </source>
</evidence>
<proteinExistence type="predicted"/>
<accession>A0A200PQB8</accession>
<dbReference type="OMA" id="HESNTIM"/>
<keyword evidence="4" id="KW-1185">Reference proteome</keyword>
<organism evidence="3 4">
    <name type="scientific">Macleaya cordata</name>
    <name type="common">Five-seeded plume-poppy</name>
    <name type="synonym">Bocconia cordata</name>
    <dbReference type="NCBI Taxonomy" id="56857"/>
    <lineage>
        <taxon>Eukaryota</taxon>
        <taxon>Viridiplantae</taxon>
        <taxon>Streptophyta</taxon>
        <taxon>Embryophyta</taxon>
        <taxon>Tracheophyta</taxon>
        <taxon>Spermatophyta</taxon>
        <taxon>Magnoliopsida</taxon>
        <taxon>Ranunculales</taxon>
        <taxon>Papaveraceae</taxon>
        <taxon>Papaveroideae</taxon>
        <taxon>Macleaya</taxon>
    </lineage>
</organism>
<dbReference type="Pfam" id="PF01486">
    <property type="entry name" value="K-box"/>
    <property type="match status" value="1"/>
</dbReference>
<dbReference type="GO" id="GO:0003700">
    <property type="term" value="F:DNA-binding transcription factor activity"/>
    <property type="evidence" value="ECO:0007669"/>
    <property type="project" value="InterPro"/>
</dbReference>
<feature type="coiled-coil region" evidence="1">
    <location>
        <begin position="10"/>
        <end position="66"/>
    </location>
</feature>
<dbReference type="AlphaFoldDB" id="A0A200PQB8"/>
<evidence type="ECO:0000256" key="1">
    <source>
        <dbReference type="SAM" id="Coils"/>
    </source>
</evidence>
<dbReference type="GO" id="GO:0005634">
    <property type="term" value="C:nucleus"/>
    <property type="evidence" value="ECO:0007669"/>
    <property type="project" value="InterPro"/>
</dbReference>
<sequence>MGEDLDPLSLKELQNLEQQLDNALKHIRSRKNHLLYASIAELRKKEKALQEQNTLLGKKIKEKEEQIASWPAQQQNQSQISPSFLLSRALPSLTLRTGTYQTGRVVGGEERAHESNTIMPRWMLGHVNQ</sequence>
<dbReference type="OrthoDB" id="1933443at2759"/>